<evidence type="ECO:0000313" key="3">
    <source>
        <dbReference type="EnsemblMetazoa" id="G20202.1:cds"/>
    </source>
</evidence>
<feature type="chain" id="PRO_5036471363" description="Fibrinogen C-terminal domain-containing protein" evidence="1">
    <location>
        <begin position="24"/>
        <end position="402"/>
    </location>
</feature>
<feature type="domain" description="Fibrinogen C-terminal" evidence="2">
    <location>
        <begin position="351"/>
        <end position="402"/>
    </location>
</feature>
<sequence length="402" mass="45324">MKGYFIVLIWTVFAVLMNKQVLCEDCGDIDGELELNLIKTGLQQLSQGIGKIIEKGIRDINGTVKKNIVNGQKESIKHSSGQSVANDEKIIDLLSTIRTEQRLLNQKLGSLTTSLSWKEEKISDLRSKTSSEQKHLGQQIVSLQTDLVGKVKKIISDFKETTGEAMSVFKGNETKAQETDSLHHSVYSLTTENSKGKLKVENLTDWLISYNESLHSIQTEQRLFRQEMVTVTNNLSLKVDILLSNQDINSLKEAFAEFFGPIQQNLAEQFSTIDSVLYTVNQTMSVLTKKTTENFDNIETNLENLLRERIEMFSIVLGNESVKSEKLLDDIRNTSIHVAERLIRVSEIIGQLNNITGSDCSDILEKYPNTRGKDGLYSIITYLNKTKVVYCDMTTDNGGWTH</sequence>
<dbReference type="NCBIfam" id="NF040941">
    <property type="entry name" value="GGGWT_bact"/>
    <property type="match status" value="1"/>
</dbReference>
<evidence type="ECO:0000313" key="4">
    <source>
        <dbReference type="Proteomes" id="UP000005408"/>
    </source>
</evidence>
<organism evidence="3 4">
    <name type="scientific">Magallana gigas</name>
    <name type="common">Pacific oyster</name>
    <name type="synonym">Crassostrea gigas</name>
    <dbReference type="NCBI Taxonomy" id="29159"/>
    <lineage>
        <taxon>Eukaryota</taxon>
        <taxon>Metazoa</taxon>
        <taxon>Spiralia</taxon>
        <taxon>Lophotrochozoa</taxon>
        <taxon>Mollusca</taxon>
        <taxon>Bivalvia</taxon>
        <taxon>Autobranchia</taxon>
        <taxon>Pteriomorphia</taxon>
        <taxon>Ostreida</taxon>
        <taxon>Ostreoidea</taxon>
        <taxon>Ostreidae</taxon>
        <taxon>Magallana</taxon>
    </lineage>
</organism>
<dbReference type="InterPro" id="IPR002181">
    <property type="entry name" value="Fibrinogen_a/b/g_C_dom"/>
</dbReference>
<evidence type="ECO:0000259" key="2">
    <source>
        <dbReference type="PROSITE" id="PS51406"/>
    </source>
</evidence>
<dbReference type="Gene3D" id="3.90.215.10">
    <property type="entry name" value="Gamma Fibrinogen, chain A, domain 1"/>
    <property type="match status" value="1"/>
</dbReference>
<dbReference type="Proteomes" id="UP000005408">
    <property type="component" value="Unassembled WGS sequence"/>
</dbReference>
<dbReference type="EnsemblMetazoa" id="G20202.1">
    <property type="protein sequence ID" value="G20202.1:cds"/>
    <property type="gene ID" value="G20202"/>
</dbReference>
<dbReference type="SUPFAM" id="SSF56496">
    <property type="entry name" value="Fibrinogen C-terminal domain-like"/>
    <property type="match status" value="1"/>
</dbReference>
<evidence type="ECO:0000256" key="1">
    <source>
        <dbReference type="SAM" id="SignalP"/>
    </source>
</evidence>
<protein>
    <recommendedName>
        <fullName evidence="2">Fibrinogen C-terminal domain-containing protein</fullName>
    </recommendedName>
</protein>
<feature type="signal peptide" evidence="1">
    <location>
        <begin position="1"/>
        <end position="23"/>
    </location>
</feature>
<proteinExistence type="predicted"/>
<accession>A0A8W8JNC4</accession>
<keyword evidence="4" id="KW-1185">Reference proteome</keyword>
<dbReference type="InterPro" id="IPR014716">
    <property type="entry name" value="Fibrinogen_a/b/g_C_1"/>
</dbReference>
<reference evidence="3" key="1">
    <citation type="submission" date="2022-08" db="UniProtKB">
        <authorList>
            <consortium name="EnsemblMetazoa"/>
        </authorList>
    </citation>
    <scope>IDENTIFICATION</scope>
    <source>
        <strain evidence="3">05x7-T-G4-1.051#20</strain>
    </source>
</reference>
<name>A0A8W8JNC4_MAGGI</name>
<keyword evidence="1" id="KW-0732">Signal</keyword>
<dbReference type="PROSITE" id="PS51406">
    <property type="entry name" value="FIBRINOGEN_C_2"/>
    <property type="match status" value="1"/>
</dbReference>
<dbReference type="InterPro" id="IPR036056">
    <property type="entry name" value="Fibrinogen-like_C"/>
</dbReference>
<dbReference type="AlphaFoldDB" id="A0A8W8JNC4"/>